<evidence type="ECO:0000256" key="4">
    <source>
        <dbReference type="SAM" id="MobiDB-lite"/>
    </source>
</evidence>
<dbReference type="PANTHER" id="PTHR19423:SF1">
    <property type="entry name" value="SH3 DOMAIN-BINDING PROTEIN 5"/>
    <property type="match status" value="1"/>
</dbReference>
<feature type="non-terminal residue" evidence="5">
    <location>
        <position position="1"/>
    </location>
</feature>
<evidence type="ECO:0000313" key="6">
    <source>
        <dbReference type="Proteomes" id="UP001497497"/>
    </source>
</evidence>
<gene>
    <name evidence="5" type="ORF">GSLYS_00018847001</name>
</gene>
<evidence type="ECO:0000256" key="2">
    <source>
        <dbReference type="ARBA" id="ARBA00023054"/>
    </source>
</evidence>
<organism evidence="5 6">
    <name type="scientific">Lymnaea stagnalis</name>
    <name type="common">Great pond snail</name>
    <name type="synonym">Helix stagnalis</name>
    <dbReference type="NCBI Taxonomy" id="6523"/>
    <lineage>
        <taxon>Eukaryota</taxon>
        <taxon>Metazoa</taxon>
        <taxon>Spiralia</taxon>
        <taxon>Lophotrochozoa</taxon>
        <taxon>Mollusca</taxon>
        <taxon>Gastropoda</taxon>
        <taxon>Heterobranchia</taxon>
        <taxon>Euthyneura</taxon>
        <taxon>Panpulmonata</taxon>
        <taxon>Hygrophila</taxon>
        <taxon>Lymnaeoidea</taxon>
        <taxon>Lymnaeidae</taxon>
        <taxon>Lymnaea</taxon>
    </lineage>
</organism>
<protein>
    <recommendedName>
        <fullName evidence="7">SH3 domain-binding protein 5</fullName>
    </recommendedName>
</protein>
<feature type="coiled-coil region" evidence="3">
    <location>
        <begin position="63"/>
        <end position="90"/>
    </location>
</feature>
<dbReference type="Pfam" id="PF05276">
    <property type="entry name" value="SH3BP5"/>
    <property type="match status" value="1"/>
</dbReference>
<keyword evidence="6" id="KW-1185">Reference proteome</keyword>
<proteinExistence type="inferred from homology"/>
<feature type="coiled-coil region" evidence="3">
    <location>
        <begin position="198"/>
        <end position="260"/>
    </location>
</feature>
<dbReference type="AlphaFoldDB" id="A0AAV2IGM6"/>
<evidence type="ECO:0000256" key="1">
    <source>
        <dbReference type="ARBA" id="ARBA00007796"/>
    </source>
</evidence>
<feature type="compositionally biased region" description="Polar residues" evidence="4">
    <location>
        <begin position="519"/>
        <end position="532"/>
    </location>
</feature>
<feature type="region of interest" description="Disordered" evidence="4">
    <location>
        <begin position="492"/>
        <end position="535"/>
    </location>
</feature>
<evidence type="ECO:0000256" key="3">
    <source>
        <dbReference type="SAM" id="Coils"/>
    </source>
</evidence>
<sequence>GRWRRHRVESVKVDGAAMTSSGKLHEAATATTTTTTVALEDDEDYPESEKGFDPRVRHELEILNQAGADINCLEKEIDEARAKYHTTFSECSQNLEGLKKKFGGSIKKARPYFELKDKARQAQSEAVRSARKFQSANSIYMAAKETISLAELRLMDDKTVSLSKAWQEMLNHAVLRVMEAETEKSISEKEHSKRAAVFAEMEKQMQILEKKNKRSISKARSYFEAKKELEVKLQQVKQSVEDLQQAMKSAKQRYSGALKRLEQISECIHEMRRKKLLLMYPREPGVGAEEAYNVNEYNMPTLFTCGDAEDYNYEEFNSQDYDDGQDDDLSDEKSFRAKILTTSLDEEDSSCSSEEQPCRQRSRSLPLYQASSAGHSDGQAFLKGSFNADIRVLHKHLANSCVPLPNRADGFPPDGNSLSSEKNILFDTEIFVDSDLPSLEDRPIRDKSSSESSDVFIETPLVTPDGKGANKHWSIEAGSELGQTIKVTRVHDGAVRDVTNRQSPTDPDSGVDTLKHGSPSYTNSDDSDNQWNGGYVYSPQKIEAEAS</sequence>
<accession>A0AAV2IGM6</accession>
<dbReference type="Proteomes" id="UP001497497">
    <property type="component" value="Unassembled WGS sequence"/>
</dbReference>
<comment type="caution">
    <text evidence="5">The sequence shown here is derived from an EMBL/GenBank/DDBJ whole genome shotgun (WGS) entry which is preliminary data.</text>
</comment>
<name>A0AAV2IGM6_LYMST</name>
<reference evidence="5 6" key="1">
    <citation type="submission" date="2024-04" db="EMBL/GenBank/DDBJ databases">
        <authorList>
            <consortium name="Genoscope - CEA"/>
            <person name="William W."/>
        </authorList>
    </citation>
    <scope>NUCLEOTIDE SEQUENCE [LARGE SCALE GENOMIC DNA]</scope>
</reference>
<dbReference type="EMBL" id="CAXITT010000702">
    <property type="protein sequence ID" value="CAL1545364.1"/>
    <property type="molecule type" value="Genomic_DNA"/>
</dbReference>
<keyword evidence="2 3" id="KW-0175">Coiled coil</keyword>
<dbReference type="PANTHER" id="PTHR19423">
    <property type="entry name" value="SH3 DOMAIN-BINDING PROTEIN 5"/>
    <property type="match status" value="1"/>
</dbReference>
<dbReference type="GO" id="GO:0004860">
    <property type="term" value="F:protein kinase inhibitor activity"/>
    <property type="evidence" value="ECO:0007669"/>
    <property type="project" value="TreeGrafter"/>
</dbReference>
<evidence type="ECO:0000313" key="5">
    <source>
        <dbReference type="EMBL" id="CAL1545364.1"/>
    </source>
</evidence>
<evidence type="ECO:0008006" key="7">
    <source>
        <dbReference type="Google" id="ProtNLM"/>
    </source>
</evidence>
<comment type="similarity">
    <text evidence="1">Belongs to the SH3BP5 family.</text>
</comment>
<dbReference type="GO" id="GO:0035556">
    <property type="term" value="P:intracellular signal transduction"/>
    <property type="evidence" value="ECO:0007669"/>
    <property type="project" value="InterPro"/>
</dbReference>
<dbReference type="InterPro" id="IPR007940">
    <property type="entry name" value="SH3BP5"/>
</dbReference>
<dbReference type="GO" id="GO:0005737">
    <property type="term" value="C:cytoplasm"/>
    <property type="evidence" value="ECO:0007669"/>
    <property type="project" value="TreeGrafter"/>
</dbReference>